<dbReference type="EMBL" id="MGGM01000026">
    <property type="protein sequence ID" value="OGM28649.1"/>
    <property type="molecule type" value="Genomic_DNA"/>
</dbReference>
<name>A0A1F7YP09_9BACT</name>
<dbReference type="AlphaFoldDB" id="A0A1F7YP09"/>
<sequence>MSTQTTADLRIKIASSLPDVGSTYDEWFQNEDQWLKQNLHKNDVVIAPLPFPVNSEIRGASAFVVVLDHARFKQRHVDYLDSSLHFDPNMGFDKGVVYTIIPWILSDPDLTGLLATYHRVRLIFFSVTTPEKVSEFIKEHLEFALLAN</sequence>
<dbReference type="Proteomes" id="UP000177263">
    <property type="component" value="Unassembled WGS sequence"/>
</dbReference>
<accession>A0A1F7YP09</accession>
<organism evidence="1 2">
    <name type="scientific">Candidatus Woesebacteria bacterium RIFCSPHIGHO2_01_FULL_41_10</name>
    <dbReference type="NCBI Taxonomy" id="1802500"/>
    <lineage>
        <taxon>Bacteria</taxon>
        <taxon>Candidatus Woeseibacteriota</taxon>
    </lineage>
</organism>
<gene>
    <name evidence="1" type="ORF">A2801_00745</name>
</gene>
<proteinExistence type="predicted"/>
<protein>
    <submittedName>
        <fullName evidence="1">Uncharacterized protein</fullName>
    </submittedName>
</protein>
<evidence type="ECO:0000313" key="2">
    <source>
        <dbReference type="Proteomes" id="UP000177263"/>
    </source>
</evidence>
<evidence type="ECO:0000313" key="1">
    <source>
        <dbReference type="EMBL" id="OGM28649.1"/>
    </source>
</evidence>
<comment type="caution">
    <text evidence="1">The sequence shown here is derived from an EMBL/GenBank/DDBJ whole genome shotgun (WGS) entry which is preliminary data.</text>
</comment>
<reference evidence="1 2" key="1">
    <citation type="journal article" date="2016" name="Nat. Commun.">
        <title>Thousands of microbial genomes shed light on interconnected biogeochemical processes in an aquifer system.</title>
        <authorList>
            <person name="Anantharaman K."/>
            <person name="Brown C.T."/>
            <person name="Hug L.A."/>
            <person name="Sharon I."/>
            <person name="Castelle C.J."/>
            <person name="Probst A.J."/>
            <person name="Thomas B.C."/>
            <person name="Singh A."/>
            <person name="Wilkins M.J."/>
            <person name="Karaoz U."/>
            <person name="Brodie E.L."/>
            <person name="Williams K.H."/>
            <person name="Hubbard S.S."/>
            <person name="Banfield J.F."/>
        </authorList>
    </citation>
    <scope>NUCLEOTIDE SEQUENCE [LARGE SCALE GENOMIC DNA]</scope>
</reference>